<dbReference type="Proteomes" id="UP000242469">
    <property type="component" value="Unassembled WGS sequence"/>
</dbReference>
<organism evidence="1 2">
    <name type="scientific">Marinobacterium iners DSM 11526</name>
    <dbReference type="NCBI Taxonomy" id="1122198"/>
    <lineage>
        <taxon>Bacteria</taxon>
        <taxon>Pseudomonadati</taxon>
        <taxon>Pseudomonadota</taxon>
        <taxon>Gammaproteobacteria</taxon>
        <taxon>Oceanospirillales</taxon>
        <taxon>Oceanospirillaceae</taxon>
        <taxon>Marinobacterium</taxon>
    </lineage>
</organism>
<dbReference type="PANTHER" id="PTHR37805:SF1">
    <property type="entry name" value="CYTOPLASMIC PROTEIN"/>
    <property type="match status" value="1"/>
</dbReference>
<dbReference type="InterPro" id="IPR009921">
    <property type="entry name" value="YehS-like"/>
</dbReference>
<dbReference type="OrthoDB" id="9788465at2"/>
<evidence type="ECO:0000313" key="1">
    <source>
        <dbReference type="EMBL" id="SEA88348.1"/>
    </source>
</evidence>
<gene>
    <name evidence="1" type="ORF">SAMN02745729_10968</name>
</gene>
<sequence length="163" mass="18896">MNNNDIMRRLRYTFDLKDSAMVEIFAAADHPVTQEQIVNWLRKEDDSAYCAATDTELAIFLNGLINTRRGRREGEQPQPEKRLSNNMVFMKLKIALNMTSDDVLDTLRSVGFPLSKHELSAFFRKPDNKHYRECKDQILRNFLLGLQRRLRPDNAGAIDSEAH</sequence>
<proteinExistence type="predicted"/>
<evidence type="ECO:0000313" key="2">
    <source>
        <dbReference type="Proteomes" id="UP000242469"/>
    </source>
</evidence>
<dbReference type="RefSeq" id="WP_091826831.1">
    <property type="nucleotide sequence ID" value="NZ_FNRJ01000009.1"/>
</dbReference>
<keyword evidence="2" id="KW-1185">Reference proteome</keyword>
<dbReference type="PANTHER" id="PTHR37805">
    <property type="entry name" value="CYTOPLASMIC PROTEIN-RELATED"/>
    <property type="match status" value="1"/>
</dbReference>
<name>A0A1H4EUR0_9GAMM</name>
<dbReference type="AlphaFoldDB" id="A0A1H4EUR0"/>
<accession>A0A1H4EUR0</accession>
<protein>
    <submittedName>
        <fullName evidence="1">Uncharacterized conserved protein YehS, DUF1456 family</fullName>
    </submittedName>
</protein>
<dbReference type="STRING" id="1122198.SAMN02745729_10968"/>
<dbReference type="Pfam" id="PF07308">
    <property type="entry name" value="DUF1456"/>
    <property type="match status" value="2"/>
</dbReference>
<dbReference type="EMBL" id="FNRJ01000009">
    <property type="protein sequence ID" value="SEA88348.1"/>
    <property type="molecule type" value="Genomic_DNA"/>
</dbReference>
<reference evidence="2" key="1">
    <citation type="submission" date="2016-10" db="EMBL/GenBank/DDBJ databases">
        <authorList>
            <person name="Varghese N."/>
            <person name="Submissions S."/>
        </authorList>
    </citation>
    <scope>NUCLEOTIDE SEQUENCE [LARGE SCALE GENOMIC DNA]</scope>
    <source>
        <strain evidence="2">DSM 11526</strain>
    </source>
</reference>